<keyword evidence="2" id="KW-0548">Nucleotidyltransferase</keyword>
<keyword evidence="3" id="KW-1185">Reference proteome</keyword>
<dbReference type="EMBL" id="JAMQPV010000001">
    <property type="protein sequence ID" value="MCW7461061.1"/>
    <property type="molecule type" value="Genomic_DNA"/>
</dbReference>
<name>A0ABT3LTL0_9LEPT</name>
<accession>A0ABT3LTL0</accession>
<dbReference type="InterPro" id="IPR052532">
    <property type="entry name" value="SUA5_domain"/>
</dbReference>
<dbReference type="InterPro" id="IPR006070">
    <property type="entry name" value="Sua5-like_dom"/>
</dbReference>
<dbReference type="PROSITE" id="PS51163">
    <property type="entry name" value="YRDC"/>
    <property type="match status" value="1"/>
</dbReference>
<reference evidence="2 3" key="1">
    <citation type="submission" date="2022-06" db="EMBL/GenBank/DDBJ databases">
        <title>Leptospira isolates from biofilms formed at urban environments.</title>
        <authorList>
            <person name="Ribeiro P.S."/>
            <person name="Sousa T."/>
            <person name="Carvalho N."/>
            <person name="Aburjaile F."/>
            <person name="Neves F."/>
            <person name="Oliveira D."/>
            <person name="Blanco L."/>
            <person name="Lima J."/>
            <person name="Costa F."/>
            <person name="Brenig B."/>
            <person name="Soares S."/>
            <person name="Ramos R."/>
            <person name="Goes-Neto A."/>
            <person name="Matiuzzi M."/>
            <person name="Azevedo V."/>
            <person name="Ristow P."/>
        </authorList>
    </citation>
    <scope>NUCLEOTIDE SEQUENCE [LARGE SCALE GENOMIC DNA]</scope>
    <source>
        <strain evidence="2 3">VSF25</strain>
    </source>
</reference>
<protein>
    <submittedName>
        <fullName evidence="2">L-threonylcarbamoyladenylate synthase</fullName>
        <ecNumber evidence="2">2.7.7.87</ecNumber>
    </submittedName>
</protein>
<proteinExistence type="predicted"/>
<comment type="caution">
    <text evidence="2">The sequence shown here is derived from an EMBL/GenBank/DDBJ whole genome shotgun (WGS) entry which is preliminary data.</text>
</comment>
<dbReference type="EC" id="2.7.7.87" evidence="2"/>
<dbReference type="RefSeq" id="WP_265374221.1">
    <property type="nucleotide sequence ID" value="NZ_JAMQPV010000001.1"/>
</dbReference>
<dbReference type="Pfam" id="PF01300">
    <property type="entry name" value="Sua5_yciO_yrdC"/>
    <property type="match status" value="1"/>
</dbReference>
<keyword evidence="2" id="KW-0808">Transferase</keyword>
<sequence length="210" mass="23803">MIIYLHPENPEVRKLKQISERLKDGGIYIFPTDTVYAIIADAHSKTAVEKIYSIKKLPKDKPLSLLCKDISMASHFIEYLPNSAYRFMKRVTPGPFTFVLKANKNLPKPSIAHHKDKQIGIRIPDHIYLQELLKIHDSPLTSTSAFSNDEFIIDIDDLDAIYGNLVEGIVDGGIVKTELSTMIQINDDSIELIRAGKGYEEIKNEIHNLE</sequence>
<evidence type="ECO:0000313" key="3">
    <source>
        <dbReference type="Proteomes" id="UP001209737"/>
    </source>
</evidence>
<dbReference type="InterPro" id="IPR017945">
    <property type="entry name" value="DHBP_synth_RibB-like_a/b_dom"/>
</dbReference>
<feature type="domain" description="YrdC-like" evidence="1">
    <location>
        <begin position="12"/>
        <end position="198"/>
    </location>
</feature>
<dbReference type="SUPFAM" id="SSF55821">
    <property type="entry name" value="YrdC/RibB"/>
    <property type="match status" value="1"/>
</dbReference>
<dbReference type="Gene3D" id="3.90.870.10">
    <property type="entry name" value="DHBP synthase"/>
    <property type="match status" value="1"/>
</dbReference>
<dbReference type="PANTHER" id="PTHR42828">
    <property type="entry name" value="DHBP SYNTHASE RIBB-LIKE ALPHA/BETA DOMAIN-CONTAINING PROTEIN"/>
    <property type="match status" value="1"/>
</dbReference>
<dbReference type="NCBIfam" id="TIGR00057">
    <property type="entry name" value="L-threonylcarbamoyladenylate synthase"/>
    <property type="match status" value="1"/>
</dbReference>
<dbReference type="PANTHER" id="PTHR42828:SF3">
    <property type="entry name" value="THREONYLCARBAMOYL-AMP SYNTHASE"/>
    <property type="match status" value="1"/>
</dbReference>
<evidence type="ECO:0000313" key="2">
    <source>
        <dbReference type="EMBL" id="MCW7461061.1"/>
    </source>
</evidence>
<organism evidence="2 3">
    <name type="scientific">Leptospira limi</name>
    <dbReference type="NCBI Taxonomy" id="2950023"/>
    <lineage>
        <taxon>Bacteria</taxon>
        <taxon>Pseudomonadati</taxon>
        <taxon>Spirochaetota</taxon>
        <taxon>Spirochaetia</taxon>
        <taxon>Leptospirales</taxon>
        <taxon>Leptospiraceae</taxon>
        <taxon>Leptospira</taxon>
    </lineage>
</organism>
<dbReference type="Proteomes" id="UP001209737">
    <property type="component" value="Unassembled WGS sequence"/>
</dbReference>
<gene>
    <name evidence="2" type="ORF">ND812_03070</name>
</gene>
<evidence type="ECO:0000259" key="1">
    <source>
        <dbReference type="PROSITE" id="PS51163"/>
    </source>
</evidence>
<dbReference type="GO" id="GO:0061710">
    <property type="term" value="F:L-threonylcarbamoyladenylate synthase"/>
    <property type="evidence" value="ECO:0007669"/>
    <property type="project" value="UniProtKB-EC"/>
</dbReference>